<gene>
    <name evidence="4" type="primary">LOC114333183</name>
</gene>
<proteinExistence type="predicted"/>
<evidence type="ECO:0000313" key="3">
    <source>
        <dbReference type="Proteomes" id="UP001652700"/>
    </source>
</evidence>
<name>A0A6P7G2L4_DIAVI</name>
<dbReference type="AlphaFoldDB" id="A0A6P7G2L4"/>
<feature type="compositionally biased region" description="Basic and acidic residues" evidence="1">
    <location>
        <begin position="11"/>
        <end position="20"/>
    </location>
</feature>
<accession>A0A6P7G2L4</accession>
<feature type="region of interest" description="Disordered" evidence="1">
    <location>
        <begin position="1"/>
        <end position="85"/>
    </location>
</feature>
<dbReference type="EnsemblMetazoa" id="XM_028283034.2">
    <property type="protein sequence ID" value="XP_028138835.1"/>
    <property type="gene ID" value="LOC114333183"/>
</dbReference>
<reference evidence="4" key="1">
    <citation type="submission" date="2025-04" db="UniProtKB">
        <authorList>
            <consortium name="RefSeq"/>
        </authorList>
    </citation>
    <scope>IDENTIFICATION</scope>
    <source>
        <tissue evidence="4">Whole insect</tissue>
    </source>
</reference>
<dbReference type="KEGG" id="dvv:114333183"/>
<dbReference type="Proteomes" id="UP001652700">
    <property type="component" value="Unplaced"/>
</dbReference>
<reference evidence="2" key="2">
    <citation type="submission" date="2025-05" db="UniProtKB">
        <authorList>
            <consortium name="EnsemblMetazoa"/>
        </authorList>
    </citation>
    <scope>IDENTIFICATION</scope>
</reference>
<dbReference type="OrthoDB" id="6779123at2759"/>
<dbReference type="RefSeq" id="XP_028138835.1">
    <property type="nucleotide sequence ID" value="XM_028283034.1"/>
</dbReference>
<organism evidence="4">
    <name type="scientific">Diabrotica virgifera virgifera</name>
    <name type="common">western corn rootworm</name>
    <dbReference type="NCBI Taxonomy" id="50390"/>
    <lineage>
        <taxon>Eukaryota</taxon>
        <taxon>Metazoa</taxon>
        <taxon>Ecdysozoa</taxon>
        <taxon>Arthropoda</taxon>
        <taxon>Hexapoda</taxon>
        <taxon>Insecta</taxon>
        <taxon>Pterygota</taxon>
        <taxon>Neoptera</taxon>
        <taxon>Endopterygota</taxon>
        <taxon>Coleoptera</taxon>
        <taxon>Polyphaga</taxon>
        <taxon>Cucujiformia</taxon>
        <taxon>Chrysomeloidea</taxon>
        <taxon>Chrysomelidae</taxon>
        <taxon>Galerucinae</taxon>
        <taxon>Diabroticina</taxon>
        <taxon>Diabroticites</taxon>
        <taxon>Diabrotica</taxon>
    </lineage>
</organism>
<sequence length="205" mass="23104">MDKWLSSFKSKQKERERPNETNKQNSPASLDIEKPGCSNRVEDSPNYAAPTLSDNGDNNDKGDDPTIPTKKKIKSEKGSKTEKRKTFNSSWISVPQFMNWLEKSIKQPSSDGNEYAYCKVCNFDIVAHKSVLLKHSTSERHKLNWTKVATNTTLTELYKPKADDVAVKTPELKLCALLVSNNLPFLLVDTLTPLIQNICPDSKNC</sequence>
<evidence type="ECO:0000313" key="4">
    <source>
        <dbReference type="RefSeq" id="XP_028138835.1"/>
    </source>
</evidence>
<protein>
    <submittedName>
        <fullName evidence="4">Uncharacterized protein LOC114333183 isoform X1</fullName>
    </submittedName>
</protein>
<feature type="compositionally biased region" description="Basic and acidic residues" evidence="1">
    <location>
        <begin position="75"/>
        <end position="85"/>
    </location>
</feature>
<dbReference type="GeneID" id="114333183"/>
<evidence type="ECO:0000256" key="1">
    <source>
        <dbReference type="SAM" id="MobiDB-lite"/>
    </source>
</evidence>
<evidence type="ECO:0000313" key="2">
    <source>
        <dbReference type="EnsemblMetazoa" id="XP_028138835.1"/>
    </source>
</evidence>
<dbReference type="InParanoid" id="A0A6P7G2L4"/>
<keyword evidence="3" id="KW-1185">Reference proteome</keyword>